<feature type="domain" description="D-isomer specific 2-hydroxyacid dehydrogenase NAD-binding" evidence="2">
    <location>
        <begin position="103"/>
        <end position="273"/>
    </location>
</feature>
<protein>
    <submittedName>
        <fullName evidence="3">Glyoxylate/hydroxypyruvate reductase A</fullName>
    </submittedName>
</protein>
<dbReference type="Pfam" id="PF02826">
    <property type="entry name" value="2-Hacid_dh_C"/>
    <property type="match status" value="1"/>
</dbReference>
<keyword evidence="4" id="KW-1185">Reference proteome</keyword>
<evidence type="ECO:0000256" key="1">
    <source>
        <dbReference type="ARBA" id="ARBA00023002"/>
    </source>
</evidence>
<dbReference type="GO" id="GO:0016618">
    <property type="term" value="F:hydroxypyruvate reductase [NAD(P)H] activity"/>
    <property type="evidence" value="ECO:0007669"/>
    <property type="project" value="TreeGrafter"/>
</dbReference>
<evidence type="ECO:0000313" key="3">
    <source>
        <dbReference type="EMBL" id="PSH57078.1"/>
    </source>
</evidence>
<dbReference type="Proteomes" id="UP000241158">
    <property type="component" value="Unassembled WGS sequence"/>
</dbReference>
<sequence>MTFLYHADAERGMEWAALFAQRAPDIAFSFRPHETHPADVRYLGVWHPPADIVTTYPNLQVLFSLGAGVDQIDLAALPSDLPVVRMIEPGICDGMAEYATLGVLALHRHLLSYVSQQRHGDWRGIRFGPAAELRVGIMGLGVLARAVINRLRPFGYVLSGWSRSAHQIEGVHCHSGESGLPAFLAHCNIVICLLPLTGETAGILNSTLFNMLPKGSALINCGRGEHLVQADLLVALETGQLSGAVLDVTDPEPLAANHPFWSHEKILLTPHIASMTQPDTAVDAVIANIRRHRSGTAMVGLVDRTRSY</sequence>
<name>A0A2P7AS75_9HYPH</name>
<dbReference type="RefSeq" id="WP_106717844.1">
    <property type="nucleotide sequence ID" value="NZ_JACHXT010000003.1"/>
</dbReference>
<gene>
    <name evidence="3" type="ORF">CU100_17555</name>
</gene>
<dbReference type="InterPro" id="IPR050223">
    <property type="entry name" value="D-isomer_2-hydroxyacid_DH"/>
</dbReference>
<dbReference type="PANTHER" id="PTHR10996">
    <property type="entry name" value="2-HYDROXYACID DEHYDROGENASE-RELATED"/>
    <property type="match status" value="1"/>
</dbReference>
<dbReference type="CDD" id="cd12164">
    <property type="entry name" value="GDH_like_2"/>
    <property type="match status" value="1"/>
</dbReference>
<accession>A0A2P7AS75</accession>
<dbReference type="PANTHER" id="PTHR10996:SF114">
    <property type="entry name" value="GLYOXYLATE_HYDROXYPYRUVATE REDUCTASE A"/>
    <property type="match status" value="1"/>
</dbReference>
<dbReference type="GO" id="GO:0030267">
    <property type="term" value="F:glyoxylate reductase (NADPH) activity"/>
    <property type="evidence" value="ECO:0007669"/>
    <property type="project" value="TreeGrafter"/>
</dbReference>
<keyword evidence="3" id="KW-0670">Pyruvate</keyword>
<dbReference type="SUPFAM" id="SSF52283">
    <property type="entry name" value="Formate/glycerate dehydrogenase catalytic domain-like"/>
    <property type="match status" value="1"/>
</dbReference>
<dbReference type="OrthoDB" id="9787219at2"/>
<dbReference type="Gene3D" id="3.40.50.720">
    <property type="entry name" value="NAD(P)-binding Rossmann-like Domain"/>
    <property type="match status" value="2"/>
</dbReference>
<dbReference type="SUPFAM" id="SSF51735">
    <property type="entry name" value="NAD(P)-binding Rossmann-fold domains"/>
    <property type="match status" value="1"/>
</dbReference>
<dbReference type="EMBL" id="PGGN01000003">
    <property type="protein sequence ID" value="PSH57078.1"/>
    <property type="molecule type" value="Genomic_DNA"/>
</dbReference>
<reference evidence="4" key="1">
    <citation type="submission" date="2017-11" db="EMBL/GenBank/DDBJ databases">
        <authorList>
            <person name="Kuznetsova I."/>
            <person name="Sazanova A."/>
            <person name="Chirak E."/>
            <person name="Safronova V."/>
            <person name="Willems A."/>
        </authorList>
    </citation>
    <scope>NUCLEOTIDE SEQUENCE [LARGE SCALE GENOMIC DNA]</scope>
    <source>
        <strain evidence="4">PEPV15</strain>
    </source>
</reference>
<comment type="caution">
    <text evidence="3">The sequence shown here is derived from an EMBL/GenBank/DDBJ whole genome shotgun (WGS) entry which is preliminary data.</text>
</comment>
<evidence type="ECO:0000313" key="4">
    <source>
        <dbReference type="Proteomes" id="UP000241158"/>
    </source>
</evidence>
<proteinExistence type="predicted"/>
<dbReference type="GO" id="GO:0005829">
    <property type="term" value="C:cytosol"/>
    <property type="evidence" value="ECO:0007669"/>
    <property type="project" value="TreeGrafter"/>
</dbReference>
<keyword evidence="1" id="KW-0560">Oxidoreductase</keyword>
<dbReference type="GO" id="GO:0051287">
    <property type="term" value="F:NAD binding"/>
    <property type="evidence" value="ECO:0007669"/>
    <property type="project" value="InterPro"/>
</dbReference>
<evidence type="ECO:0000259" key="2">
    <source>
        <dbReference type="Pfam" id="PF02826"/>
    </source>
</evidence>
<dbReference type="InterPro" id="IPR036291">
    <property type="entry name" value="NAD(P)-bd_dom_sf"/>
</dbReference>
<dbReference type="InterPro" id="IPR006140">
    <property type="entry name" value="D-isomer_DH_NAD-bd"/>
</dbReference>
<organism evidence="3 4">
    <name type="scientific">Phyllobacterium endophyticum</name>
    <dbReference type="NCBI Taxonomy" id="1149773"/>
    <lineage>
        <taxon>Bacteria</taxon>
        <taxon>Pseudomonadati</taxon>
        <taxon>Pseudomonadota</taxon>
        <taxon>Alphaproteobacteria</taxon>
        <taxon>Hyphomicrobiales</taxon>
        <taxon>Phyllobacteriaceae</taxon>
        <taxon>Phyllobacterium</taxon>
    </lineage>
</organism>
<dbReference type="AlphaFoldDB" id="A0A2P7AS75"/>